<evidence type="ECO:0000313" key="2">
    <source>
        <dbReference type="Proteomes" id="UP001218218"/>
    </source>
</evidence>
<sequence length="120" mass="13018">MSENTWCMCNAVASAMAAIHTEGSLPSSKSAGIIAFIREHLVDLGEDPHVSMGSNNPDIETPPKVGEVEAEDIPIPVRDHEKAQTHSKFTPRKSGYCLDKIPLMDVDLGMGEITDNSRDI</sequence>
<proteinExistence type="predicted"/>
<reference evidence="1" key="1">
    <citation type="submission" date="2023-03" db="EMBL/GenBank/DDBJ databases">
        <title>Massive genome expansion in bonnet fungi (Mycena s.s.) driven by repeated elements and novel gene families across ecological guilds.</title>
        <authorList>
            <consortium name="Lawrence Berkeley National Laboratory"/>
            <person name="Harder C.B."/>
            <person name="Miyauchi S."/>
            <person name="Viragh M."/>
            <person name="Kuo A."/>
            <person name="Thoen E."/>
            <person name="Andreopoulos B."/>
            <person name="Lu D."/>
            <person name="Skrede I."/>
            <person name="Drula E."/>
            <person name="Henrissat B."/>
            <person name="Morin E."/>
            <person name="Kohler A."/>
            <person name="Barry K."/>
            <person name="LaButti K."/>
            <person name="Morin E."/>
            <person name="Salamov A."/>
            <person name="Lipzen A."/>
            <person name="Mereny Z."/>
            <person name="Hegedus B."/>
            <person name="Baldrian P."/>
            <person name="Stursova M."/>
            <person name="Weitz H."/>
            <person name="Taylor A."/>
            <person name="Grigoriev I.V."/>
            <person name="Nagy L.G."/>
            <person name="Martin F."/>
            <person name="Kauserud H."/>
        </authorList>
    </citation>
    <scope>NUCLEOTIDE SEQUENCE</scope>
    <source>
        <strain evidence="1">CBHHK002</strain>
    </source>
</reference>
<dbReference type="Proteomes" id="UP001218218">
    <property type="component" value="Unassembled WGS sequence"/>
</dbReference>
<comment type="caution">
    <text evidence="1">The sequence shown here is derived from an EMBL/GenBank/DDBJ whole genome shotgun (WGS) entry which is preliminary data.</text>
</comment>
<keyword evidence="2" id="KW-1185">Reference proteome</keyword>
<accession>A0AAD6Z0L7</accession>
<dbReference type="EMBL" id="JARIHO010000117">
    <property type="protein sequence ID" value="KAJ7302352.1"/>
    <property type="molecule type" value="Genomic_DNA"/>
</dbReference>
<evidence type="ECO:0000313" key="1">
    <source>
        <dbReference type="EMBL" id="KAJ7302352.1"/>
    </source>
</evidence>
<protein>
    <submittedName>
        <fullName evidence="1">Uncharacterized protein</fullName>
    </submittedName>
</protein>
<organism evidence="1 2">
    <name type="scientific">Mycena albidolilacea</name>
    <dbReference type="NCBI Taxonomy" id="1033008"/>
    <lineage>
        <taxon>Eukaryota</taxon>
        <taxon>Fungi</taxon>
        <taxon>Dikarya</taxon>
        <taxon>Basidiomycota</taxon>
        <taxon>Agaricomycotina</taxon>
        <taxon>Agaricomycetes</taxon>
        <taxon>Agaricomycetidae</taxon>
        <taxon>Agaricales</taxon>
        <taxon>Marasmiineae</taxon>
        <taxon>Mycenaceae</taxon>
        <taxon>Mycena</taxon>
    </lineage>
</organism>
<name>A0AAD6Z0L7_9AGAR</name>
<dbReference type="AlphaFoldDB" id="A0AAD6Z0L7"/>
<gene>
    <name evidence="1" type="ORF">DFH08DRAFT_826679</name>
</gene>